<dbReference type="STRING" id="263475.AMD00_15165"/>
<dbReference type="SMART" id="SM00245">
    <property type="entry name" value="TSPc"/>
    <property type="match status" value="1"/>
</dbReference>
<dbReference type="GO" id="GO:0007165">
    <property type="term" value="P:signal transduction"/>
    <property type="evidence" value="ECO:0007669"/>
    <property type="project" value="TreeGrafter"/>
</dbReference>
<dbReference type="CDD" id="cd07560">
    <property type="entry name" value="Peptidase_S41_CPP"/>
    <property type="match status" value="1"/>
</dbReference>
<dbReference type="InterPro" id="IPR001478">
    <property type="entry name" value="PDZ"/>
</dbReference>
<dbReference type="PANTHER" id="PTHR32060">
    <property type="entry name" value="TAIL-SPECIFIC PROTEASE"/>
    <property type="match status" value="1"/>
</dbReference>
<evidence type="ECO:0000256" key="5">
    <source>
        <dbReference type="RuleBase" id="RU004404"/>
    </source>
</evidence>
<proteinExistence type="inferred from homology"/>
<feature type="signal peptide" evidence="6">
    <location>
        <begin position="1"/>
        <end position="25"/>
    </location>
</feature>
<dbReference type="PANTHER" id="PTHR32060:SF30">
    <property type="entry name" value="CARBOXY-TERMINAL PROCESSING PROTEASE CTPA"/>
    <property type="match status" value="1"/>
</dbReference>
<keyword evidence="3 5" id="KW-0378">Hydrolase</keyword>
<dbReference type="SMART" id="SM00228">
    <property type="entry name" value="PDZ"/>
    <property type="match status" value="1"/>
</dbReference>
<keyword evidence="4 5" id="KW-0720">Serine protease</keyword>
<dbReference type="GO" id="GO:0004175">
    <property type="term" value="F:endopeptidase activity"/>
    <property type="evidence" value="ECO:0007669"/>
    <property type="project" value="TreeGrafter"/>
</dbReference>
<evidence type="ECO:0000256" key="1">
    <source>
        <dbReference type="ARBA" id="ARBA00009179"/>
    </source>
</evidence>
<reference evidence="9" key="1">
    <citation type="submission" date="2015-08" db="EMBL/GenBank/DDBJ databases">
        <title>Fjat-10028 dsm 16317.</title>
        <authorList>
            <person name="Liu B."/>
            <person name="Wang J."/>
            <person name="Zhu Y."/>
            <person name="Liu G."/>
            <person name="Chen Q."/>
            <person name="Chen Z."/>
            <person name="Lan J."/>
            <person name="Che J."/>
            <person name="Ge C."/>
            <person name="Shi H."/>
            <person name="Pan Z."/>
            <person name="Liu X."/>
        </authorList>
    </citation>
    <scope>NUCLEOTIDE SEQUENCE [LARGE SCALE GENOMIC DNA]</scope>
    <source>
        <strain evidence="9">DSM 16317</strain>
    </source>
</reference>
<accession>A0A0M0LG32</accession>
<evidence type="ECO:0000313" key="8">
    <source>
        <dbReference type="EMBL" id="KOO49668.1"/>
    </source>
</evidence>
<dbReference type="NCBIfam" id="TIGR00225">
    <property type="entry name" value="prc"/>
    <property type="match status" value="1"/>
</dbReference>
<dbReference type="AlphaFoldDB" id="A0A0M0LG32"/>
<dbReference type="InterPro" id="IPR036034">
    <property type="entry name" value="PDZ_sf"/>
</dbReference>
<dbReference type="OrthoDB" id="9812068at2"/>
<dbReference type="Pfam" id="PF13180">
    <property type="entry name" value="PDZ_2"/>
    <property type="match status" value="1"/>
</dbReference>
<dbReference type="Pfam" id="PF03572">
    <property type="entry name" value="Peptidase_S41"/>
    <property type="match status" value="1"/>
</dbReference>
<keyword evidence="9" id="KW-1185">Reference proteome</keyword>
<dbReference type="SUPFAM" id="SSF52096">
    <property type="entry name" value="ClpP/crotonase"/>
    <property type="match status" value="1"/>
</dbReference>
<dbReference type="GeneID" id="301137436"/>
<organism evidence="8 9">
    <name type="scientific">Viridibacillus arvi</name>
    <dbReference type="NCBI Taxonomy" id="263475"/>
    <lineage>
        <taxon>Bacteria</taxon>
        <taxon>Bacillati</taxon>
        <taxon>Bacillota</taxon>
        <taxon>Bacilli</taxon>
        <taxon>Bacillales</taxon>
        <taxon>Caryophanaceae</taxon>
        <taxon>Viridibacillus</taxon>
    </lineage>
</organism>
<dbReference type="InterPro" id="IPR029045">
    <property type="entry name" value="ClpP/crotonase-like_dom_sf"/>
</dbReference>
<evidence type="ECO:0000256" key="2">
    <source>
        <dbReference type="ARBA" id="ARBA00022670"/>
    </source>
</evidence>
<keyword evidence="2 5" id="KW-0645">Protease</keyword>
<dbReference type="EMBL" id="LILB01000005">
    <property type="protein sequence ID" value="KOO49668.1"/>
    <property type="molecule type" value="Genomic_DNA"/>
</dbReference>
<dbReference type="PROSITE" id="PS50106">
    <property type="entry name" value="PDZ"/>
    <property type="match status" value="1"/>
</dbReference>
<feature type="chain" id="PRO_5005603317" description="PDZ domain-containing protein" evidence="6">
    <location>
        <begin position="26"/>
        <end position="455"/>
    </location>
</feature>
<evidence type="ECO:0000313" key="9">
    <source>
        <dbReference type="Proteomes" id="UP000036867"/>
    </source>
</evidence>
<dbReference type="InterPro" id="IPR005151">
    <property type="entry name" value="Tail-specific_protease"/>
</dbReference>
<dbReference type="GO" id="GO:0006508">
    <property type="term" value="P:proteolysis"/>
    <property type="evidence" value="ECO:0007669"/>
    <property type="project" value="UniProtKB-KW"/>
</dbReference>
<evidence type="ECO:0000256" key="3">
    <source>
        <dbReference type="ARBA" id="ARBA00022801"/>
    </source>
</evidence>
<evidence type="ECO:0000256" key="4">
    <source>
        <dbReference type="ARBA" id="ARBA00022825"/>
    </source>
</evidence>
<dbReference type="Proteomes" id="UP000036867">
    <property type="component" value="Unassembled WGS sequence"/>
</dbReference>
<evidence type="ECO:0000259" key="7">
    <source>
        <dbReference type="PROSITE" id="PS50106"/>
    </source>
</evidence>
<protein>
    <recommendedName>
        <fullName evidence="7">PDZ domain-containing protein</fullName>
    </recommendedName>
</protein>
<dbReference type="GO" id="GO:0008236">
    <property type="term" value="F:serine-type peptidase activity"/>
    <property type="evidence" value="ECO:0007669"/>
    <property type="project" value="UniProtKB-KW"/>
</dbReference>
<comment type="similarity">
    <text evidence="1 5">Belongs to the peptidase S41A family.</text>
</comment>
<comment type="caution">
    <text evidence="8">The sequence shown here is derived from an EMBL/GenBank/DDBJ whole genome shotgun (WGS) entry which is preliminary data.</text>
</comment>
<feature type="domain" description="PDZ" evidence="7">
    <location>
        <begin position="65"/>
        <end position="156"/>
    </location>
</feature>
<dbReference type="InterPro" id="IPR004447">
    <property type="entry name" value="Peptidase_S41A"/>
</dbReference>
<dbReference type="GO" id="GO:0030288">
    <property type="term" value="C:outer membrane-bounded periplasmic space"/>
    <property type="evidence" value="ECO:0007669"/>
    <property type="project" value="TreeGrafter"/>
</dbReference>
<dbReference type="Gene3D" id="3.30.750.44">
    <property type="match status" value="1"/>
</dbReference>
<dbReference type="Gene3D" id="2.30.42.10">
    <property type="match status" value="1"/>
</dbReference>
<sequence length="455" mass="50537">MKKLRIYVLSLIALCVFFTTSVAYAAEPLDEVKQLVKKYYYPNVSESVLNSTSIRDLTKQLDPYSVYMTKEEYKDFTNSIDMKLVGIGVTIEEHANGLKIISTIKGGPAANGGILAGDIIKEVDGKNLVGEAVQTTIGLITGKENTKVTLTIYRSKTNSTFTKTLFRKVINIPNVETEKLAGNIGYIRLNSYADNSSKEIQKAIKSMPGMKGWIFDLRSNGGGYITAAEEVIGLFPKAQVAYLFKYKDSETYYTEPIKQKIRWNAPVSITMDGNSASASEMTVASLKDQKAAKLYGQTTYGKGVMQQVFSLKDGSQLKLTTGEFMGPKNTKIQKKGITPNVKTPVGKEIEYSHRDFLKQQLKGYNKLSNINQKTAQKTITIKNSTKMNWSTMKNAKVSLLQIGGKQQSIKVQKTSKLQLKLTPNKQLKPGTKYYVVLTSKTKKSKSAYAELNITK</sequence>
<keyword evidence="6" id="KW-0732">Signal</keyword>
<dbReference type="CDD" id="cd06782">
    <property type="entry name" value="cpPDZ_CPP-like"/>
    <property type="match status" value="1"/>
</dbReference>
<dbReference type="RefSeq" id="WP_053417843.1">
    <property type="nucleotide sequence ID" value="NZ_LILB01000005.1"/>
</dbReference>
<dbReference type="SUPFAM" id="SSF50156">
    <property type="entry name" value="PDZ domain-like"/>
    <property type="match status" value="1"/>
</dbReference>
<dbReference type="Gene3D" id="3.90.226.10">
    <property type="entry name" value="2-enoyl-CoA Hydratase, Chain A, domain 1"/>
    <property type="match status" value="1"/>
</dbReference>
<gene>
    <name evidence="8" type="ORF">AMD00_15165</name>
</gene>
<evidence type="ECO:0000256" key="6">
    <source>
        <dbReference type="SAM" id="SignalP"/>
    </source>
</evidence>
<name>A0A0M0LG32_9BACL</name>